<sequence length="845" mass="93513">MQHSDCLLSFCGNIIAFNCKQAPFVTNDCDSELMFSSLSFERRENRFVKASDGAAVMSRKRSVRVDLIRCARVVHAQKRVTTPCVLTARKLEKGGSYRYSVHTLSSSHGLEPCMEFKLPYEMNGSVRILHGPTVLWSHEGGVFYTSLQASEVRQIPIQLSHYIIGELPLHKERLFVLGLQNDSEQCSNNPSTRQTLGYFVDTGREFDGCMILPPPYARITRCILALSADKVDGVLKCAVVAATSNQQIVYLENGIVKDVCPLPFEQPQEIQMVHTGRNGCLFVISFHHGHVCAVWKDTFQVASQWSGISSVHVDDFLRCGTDQMLLISKDQDVAGPLLDQFLLTDLCGISISRSQDSGATKKPPPPESYLLTLRALESRLQSGLAVLQELQQESAVTDKLIHQSVKTLIDLVSGREPVFTKPEQEGLVALWDSDDDDDVDESTDEALDDKTQDMPAVSSEPQVDKLWHRIAENQMVVGVILTTEGSVPLASVSLSILTEMSQSSAPAVIQTKSQVCWLPLPWSSSSSSSSSSAVPTSLEPAAKRSKQHIAGGPDHLDTRRLAVTAVTELTPLLNSGCVKCCVMLHYIQSQDAFSLVSNPTPVVRYCGQVVIDIQSDFQAQLLKNPELKTDEMKEDLMSLLAVLNRWVFLIDSPDHSLGDINGWIQKRVGCERIEVSPQYLLFNSSTPSAVMLVHWHQISPFQGELTVHSSQLQMMQFLSSLLTFLPASCSVHPMKGPRQQGAARMFSVALEKEVESLRERVSALLREDGAERGDEGGHGRSSGPGAAEGLQRSRDEWQRDVDEAKKRLSPVVDVEKYRELTLSLSKLQLNWDLAALLEIEQTLLS</sequence>
<dbReference type="PANTHER" id="PTHR28450">
    <property type="entry name" value="FANCONI ANEMIA GROUP B PROTEIN"/>
    <property type="match status" value="1"/>
</dbReference>
<dbReference type="PANTHER" id="PTHR28450:SF1">
    <property type="entry name" value="FANCONI ANEMIA GROUP B PROTEIN"/>
    <property type="match status" value="1"/>
</dbReference>
<dbReference type="GeneID" id="114847196"/>
<feature type="region of interest" description="Disordered" evidence="1">
    <location>
        <begin position="767"/>
        <end position="798"/>
    </location>
</feature>
<dbReference type="GO" id="GO:1905168">
    <property type="term" value="P:positive regulation of double-strand break repair via homologous recombination"/>
    <property type="evidence" value="ECO:0007669"/>
    <property type="project" value="TreeGrafter"/>
</dbReference>
<evidence type="ECO:0000313" key="3">
    <source>
        <dbReference type="RefSeq" id="XP_028992513.1"/>
    </source>
</evidence>
<evidence type="ECO:0000256" key="1">
    <source>
        <dbReference type="SAM" id="MobiDB-lite"/>
    </source>
</evidence>
<dbReference type="CTD" id="2187"/>
<dbReference type="GO" id="GO:1990414">
    <property type="term" value="P:replication-born double-strand break repair via sister chromatid exchange"/>
    <property type="evidence" value="ECO:0007669"/>
    <property type="project" value="TreeGrafter"/>
</dbReference>
<dbReference type="Proteomes" id="UP000515150">
    <property type="component" value="Chromosome 21"/>
</dbReference>
<feature type="compositionally biased region" description="Acidic residues" evidence="1">
    <location>
        <begin position="433"/>
        <end position="447"/>
    </location>
</feature>
<dbReference type="OrthoDB" id="1917888at2759"/>
<keyword evidence="2" id="KW-1185">Reference proteome</keyword>
<dbReference type="InterPro" id="IPR033333">
    <property type="entry name" value="FANCB"/>
</dbReference>
<organism evidence="2 3">
    <name type="scientific">Betta splendens</name>
    <name type="common">Siamese fighting fish</name>
    <dbReference type="NCBI Taxonomy" id="158456"/>
    <lineage>
        <taxon>Eukaryota</taxon>
        <taxon>Metazoa</taxon>
        <taxon>Chordata</taxon>
        <taxon>Craniata</taxon>
        <taxon>Vertebrata</taxon>
        <taxon>Euteleostomi</taxon>
        <taxon>Actinopterygii</taxon>
        <taxon>Neopterygii</taxon>
        <taxon>Teleostei</taxon>
        <taxon>Neoteleostei</taxon>
        <taxon>Acanthomorphata</taxon>
        <taxon>Anabantaria</taxon>
        <taxon>Anabantiformes</taxon>
        <taxon>Anabantoidei</taxon>
        <taxon>Osphronemidae</taxon>
        <taxon>Betta</taxon>
    </lineage>
</organism>
<reference evidence="3" key="1">
    <citation type="submission" date="2025-08" db="UniProtKB">
        <authorList>
            <consortium name="RefSeq"/>
        </authorList>
    </citation>
    <scope>IDENTIFICATION</scope>
</reference>
<feature type="compositionally biased region" description="Low complexity" evidence="1">
    <location>
        <begin position="523"/>
        <end position="532"/>
    </location>
</feature>
<name>A0A6P7LEB1_BETSP</name>
<dbReference type="RefSeq" id="XP_028992513.1">
    <property type="nucleotide sequence ID" value="XM_029136680.3"/>
</dbReference>
<protein>
    <submittedName>
        <fullName evidence="3">Fanconi anemia group B protein isoform X1</fullName>
    </submittedName>
</protein>
<proteinExistence type="predicted"/>
<dbReference type="KEGG" id="bspl:114847196"/>
<dbReference type="GO" id="GO:0043240">
    <property type="term" value="C:Fanconi anaemia nuclear complex"/>
    <property type="evidence" value="ECO:0007669"/>
    <property type="project" value="InterPro"/>
</dbReference>
<evidence type="ECO:0000313" key="2">
    <source>
        <dbReference type="Proteomes" id="UP000515150"/>
    </source>
</evidence>
<dbReference type="AlphaFoldDB" id="A0A6P7LEB1"/>
<dbReference type="InParanoid" id="A0A6P7LEB1"/>
<feature type="region of interest" description="Disordered" evidence="1">
    <location>
        <begin position="433"/>
        <end position="461"/>
    </location>
</feature>
<feature type="region of interest" description="Disordered" evidence="1">
    <location>
        <begin position="523"/>
        <end position="554"/>
    </location>
</feature>
<dbReference type="GO" id="GO:0036297">
    <property type="term" value="P:interstrand cross-link repair"/>
    <property type="evidence" value="ECO:0007669"/>
    <property type="project" value="InterPro"/>
</dbReference>
<dbReference type="GO" id="GO:2000042">
    <property type="term" value="P:negative regulation of double-strand break repair via homologous recombination"/>
    <property type="evidence" value="ECO:0007669"/>
    <property type="project" value="TreeGrafter"/>
</dbReference>
<gene>
    <name evidence="3" type="primary">fancb</name>
</gene>
<feature type="compositionally biased region" description="Basic and acidic residues" evidence="1">
    <location>
        <begin position="767"/>
        <end position="778"/>
    </location>
</feature>
<accession>A0A6P7LEB1</accession>